<keyword evidence="1" id="KW-0472">Membrane</keyword>
<dbReference type="Proteomes" id="UP000800200">
    <property type="component" value="Unassembled WGS sequence"/>
</dbReference>
<dbReference type="AlphaFoldDB" id="A0A6A6DLU1"/>
<reference evidence="2" key="1">
    <citation type="journal article" date="2020" name="Stud. Mycol.">
        <title>101 Dothideomycetes genomes: a test case for predicting lifestyles and emergence of pathogens.</title>
        <authorList>
            <person name="Haridas S."/>
            <person name="Albert R."/>
            <person name="Binder M."/>
            <person name="Bloem J."/>
            <person name="Labutti K."/>
            <person name="Salamov A."/>
            <person name="Andreopoulos B."/>
            <person name="Baker S."/>
            <person name="Barry K."/>
            <person name="Bills G."/>
            <person name="Bluhm B."/>
            <person name="Cannon C."/>
            <person name="Castanera R."/>
            <person name="Culley D."/>
            <person name="Daum C."/>
            <person name="Ezra D."/>
            <person name="Gonzalez J."/>
            <person name="Henrissat B."/>
            <person name="Kuo A."/>
            <person name="Liang C."/>
            <person name="Lipzen A."/>
            <person name="Lutzoni F."/>
            <person name="Magnuson J."/>
            <person name="Mondo S."/>
            <person name="Nolan M."/>
            <person name="Ohm R."/>
            <person name="Pangilinan J."/>
            <person name="Park H.-J."/>
            <person name="Ramirez L."/>
            <person name="Alfaro M."/>
            <person name="Sun H."/>
            <person name="Tritt A."/>
            <person name="Yoshinaga Y."/>
            <person name="Zwiers L.-H."/>
            <person name="Turgeon B."/>
            <person name="Goodwin S."/>
            <person name="Spatafora J."/>
            <person name="Crous P."/>
            <person name="Grigoriev I."/>
        </authorList>
    </citation>
    <scope>NUCLEOTIDE SEQUENCE</scope>
    <source>
        <strain evidence="2">CBS 207.26</strain>
    </source>
</reference>
<accession>A0A6A6DLU1</accession>
<evidence type="ECO:0000313" key="2">
    <source>
        <dbReference type="EMBL" id="KAF2180504.1"/>
    </source>
</evidence>
<keyword evidence="1" id="KW-1133">Transmembrane helix</keyword>
<proteinExistence type="predicted"/>
<feature type="transmembrane region" description="Helical" evidence="1">
    <location>
        <begin position="6"/>
        <end position="23"/>
    </location>
</feature>
<sequence>MLMSYSWITFILGYVLHLPAPVIRREIWTIECTCALMAFFIGVVAGVNFVVTSLVARNVIPLAKVAKEIDRNDREELAAERTEIEVPKAYSSVESLGGLV</sequence>
<gene>
    <name evidence="2" type="ORF">K469DRAFT_272304</name>
</gene>
<name>A0A6A6DLU1_9PEZI</name>
<keyword evidence="1" id="KW-0812">Transmembrane</keyword>
<evidence type="ECO:0000313" key="3">
    <source>
        <dbReference type="Proteomes" id="UP000800200"/>
    </source>
</evidence>
<organism evidence="2 3">
    <name type="scientific">Zopfia rhizophila CBS 207.26</name>
    <dbReference type="NCBI Taxonomy" id="1314779"/>
    <lineage>
        <taxon>Eukaryota</taxon>
        <taxon>Fungi</taxon>
        <taxon>Dikarya</taxon>
        <taxon>Ascomycota</taxon>
        <taxon>Pezizomycotina</taxon>
        <taxon>Dothideomycetes</taxon>
        <taxon>Dothideomycetes incertae sedis</taxon>
        <taxon>Zopfiaceae</taxon>
        <taxon>Zopfia</taxon>
    </lineage>
</organism>
<dbReference type="OrthoDB" id="2150604at2759"/>
<dbReference type="EMBL" id="ML994657">
    <property type="protein sequence ID" value="KAF2180504.1"/>
    <property type="molecule type" value="Genomic_DNA"/>
</dbReference>
<protein>
    <submittedName>
        <fullName evidence="2">Uncharacterized protein</fullName>
    </submittedName>
</protein>
<evidence type="ECO:0000256" key="1">
    <source>
        <dbReference type="SAM" id="Phobius"/>
    </source>
</evidence>
<keyword evidence="3" id="KW-1185">Reference proteome</keyword>
<feature type="transmembrane region" description="Helical" evidence="1">
    <location>
        <begin position="35"/>
        <end position="56"/>
    </location>
</feature>